<reference evidence="3" key="1">
    <citation type="journal article" date="2019" name="Int. J. Syst. Evol. Microbiol.">
        <title>The Global Catalogue of Microorganisms (GCM) 10K type strain sequencing project: providing services to taxonomists for standard genome sequencing and annotation.</title>
        <authorList>
            <consortium name="The Broad Institute Genomics Platform"/>
            <consortium name="The Broad Institute Genome Sequencing Center for Infectious Disease"/>
            <person name="Wu L."/>
            <person name="Ma J."/>
        </authorList>
    </citation>
    <scope>NUCLEOTIDE SEQUENCE [LARGE SCALE GENOMIC DNA]</scope>
    <source>
        <strain evidence="3">CCUG 57113</strain>
    </source>
</reference>
<organism evidence="2 3">
    <name type="scientific">Cohnella suwonensis</name>
    <dbReference type="NCBI Taxonomy" id="696072"/>
    <lineage>
        <taxon>Bacteria</taxon>
        <taxon>Bacillati</taxon>
        <taxon>Bacillota</taxon>
        <taxon>Bacilli</taxon>
        <taxon>Bacillales</taxon>
        <taxon>Paenibacillaceae</taxon>
        <taxon>Cohnella</taxon>
    </lineage>
</organism>
<dbReference type="InterPro" id="IPR025277">
    <property type="entry name" value="Apiosidase-like_cat_dom"/>
</dbReference>
<keyword evidence="3" id="KW-1185">Reference proteome</keyword>
<dbReference type="Proteomes" id="UP001596105">
    <property type="component" value="Unassembled WGS sequence"/>
</dbReference>
<dbReference type="SUPFAM" id="SSF51445">
    <property type="entry name" value="(Trans)glycosidases"/>
    <property type="match status" value="1"/>
</dbReference>
<dbReference type="PANTHER" id="PTHR37836:SF2">
    <property type="entry name" value="DUF4038 DOMAIN-CONTAINING PROTEIN"/>
    <property type="match status" value="1"/>
</dbReference>
<gene>
    <name evidence="2" type="ORF">ACFPPD_01195</name>
</gene>
<feature type="domain" description="Apiosidase-like catalytic" evidence="1">
    <location>
        <begin position="2"/>
        <end position="225"/>
    </location>
</feature>
<dbReference type="EMBL" id="JBHSMH010000003">
    <property type="protein sequence ID" value="MFC5467314.1"/>
    <property type="molecule type" value="Genomic_DNA"/>
</dbReference>
<dbReference type="Pfam" id="PF13204">
    <property type="entry name" value="Apiosidase"/>
    <property type="match status" value="1"/>
</dbReference>
<evidence type="ECO:0000259" key="1">
    <source>
        <dbReference type="Pfam" id="PF13204"/>
    </source>
</evidence>
<proteinExistence type="predicted"/>
<evidence type="ECO:0000313" key="2">
    <source>
        <dbReference type="EMBL" id="MFC5467314.1"/>
    </source>
</evidence>
<evidence type="ECO:0000313" key="3">
    <source>
        <dbReference type="Proteomes" id="UP001596105"/>
    </source>
</evidence>
<dbReference type="RefSeq" id="WP_378081062.1">
    <property type="nucleotide sequence ID" value="NZ_JBHSMH010000003.1"/>
</dbReference>
<dbReference type="InterPro" id="IPR017853">
    <property type="entry name" value="GH"/>
</dbReference>
<dbReference type="Gene3D" id="3.20.20.80">
    <property type="entry name" value="Glycosidases"/>
    <property type="match status" value="1"/>
</dbReference>
<comment type="caution">
    <text evidence="2">The sequence shown here is derived from an EMBL/GenBank/DDBJ whole genome shotgun (WGS) entry which is preliminary data.</text>
</comment>
<dbReference type="PANTHER" id="PTHR37836">
    <property type="entry name" value="LMO1036 PROTEIN"/>
    <property type="match status" value="1"/>
</dbReference>
<protein>
    <submittedName>
        <fullName evidence="2">DUF4038 domain-containing protein</fullName>
    </submittedName>
</protein>
<name>A0ABW0LNN1_9BACL</name>
<accession>A0ABW0LNN1</accession>
<sequence length="228" mass="27803">MTNQYHFAYEDGTPYFPFGTTCYVWNHQEEELAVQTLRTLKNAPFNKMRMCVFPKHYDYNHNEPVYHPFEGTSNNGTYEWDYTRFNPAFFRHLEQRVRDLMELGIEADIILFHPYDRWGYAEMSSETDDFYLRYVIARLSAFRHIWWSMANEFDLMRAKKLEDWDRFFKIVQTFDPYQHLRSNHNCAKWYNHSHPWVTHCSIQSSDLNQVNEWRKRYGKPVVIDECCL</sequence>